<keyword evidence="1" id="KW-0175">Coiled coil</keyword>
<proteinExistence type="predicted"/>
<sequence length="50" mass="5816">MPTKAELQVRVDELEKENASLKKMLSRDYQANYCQKNCHQQIYLIECPGG</sequence>
<reference evidence="2 3" key="1">
    <citation type="journal article" date="2015" name="Genome Announc.">
        <title>Complete Genome Sequencing of a Multidrug-Resistant and Human-Invasive Salmonella enterica Serovar Typhimurium Strain of the Emerging Sequence Type 213 Genotype.</title>
        <authorList>
            <person name="Calva E."/>
            <person name="Silva C."/>
            <person name="Zaidi M.B."/>
            <person name="Sanchez-Flores A."/>
            <person name="Estrada K."/>
            <person name="Silva G.G."/>
            <person name="Soto-Jimenez L.M."/>
            <person name="Wiesner M."/>
            <person name="Fernandez-Mora M."/>
            <person name="Edwards R.A."/>
            <person name="Vinuesa P."/>
        </authorList>
    </citation>
    <scope>NUCLEOTIDE SEQUENCE [LARGE SCALE GENOMIC DNA]</scope>
    <source>
        <strain evidence="2 3">YU39</strain>
        <plasmid evidence="2 3">pYU39_89</plasmid>
    </source>
</reference>
<protein>
    <submittedName>
        <fullName evidence="2">Uncharacterized protein</fullName>
    </submittedName>
</protein>
<dbReference type="RefSeq" id="WP_022630897.1">
    <property type="nucleotide sequence ID" value="NZ_CDJP01000179.1"/>
</dbReference>
<dbReference type="Proteomes" id="UP000034636">
    <property type="component" value="Plasmid pYU39_89"/>
</dbReference>
<geneLocation type="plasmid" evidence="2 3">
    <name>pYU39_89</name>
</geneLocation>
<dbReference type="PATRIC" id="fig|59201.158.peg.4969"/>
<feature type="coiled-coil region" evidence="1">
    <location>
        <begin position="4"/>
        <end position="31"/>
    </location>
</feature>
<dbReference type="AlphaFoldDB" id="A0A0F7JEF8"/>
<evidence type="ECO:0000313" key="2">
    <source>
        <dbReference type="EMBL" id="AKH10377.1"/>
    </source>
</evidence>
<evidence type="ECO:0000313" key="3">
    <source>
        <dbReference type="Proteomes" id="UP000034636"/>
    </source>
</evidence>
<keyword evidence="2" id="KW-0614">Plasmid</keyword>
<gene>
    <name evidence="2" type="ORF">SE14_05043</name>
</gene>
<organism evidence="2 3">
    <name type="scientific">Salmonella typhimurium</name>
    <dbReference type="NCBI Taxonomy" id="90371"/>
    <lineage>
        <taxon>Bacteria</taxon>
        <taxon>Pseudomonadati</taxon>
        <taxon>Pseudomonadota</taxon>
        <taxon>Gammaproteobacteria</taxon>
        <taxon>Enterobacterales</taxon>
        <taxon>Enterobacteriaceae</taxon>
        <taxon>Salmonella</taxon>
    </lineage>
</organism>
<accession>A0A0F7JEF8</accession>
<evidence type="ECO:0000256" key="1">
    <source>
        <dbReference type="SAM" id="Coils"/>
    </source>
</evidence>
<dbReference type="EMBL" id="CP011430">
    <property type="protein sequence ID" value="AKH10377.1"/>
    <property type="molecule type" value="Genomic_DNA"/>
</dbReference>
<name>A0A0F7JEF8_SALTM</name>